<evidence type="ECO:0000256" key="3">
    <source>
        <dbReference type="ARBA" id="ARBA00022777"/>
    </source>
</evidence>
<dbReference type="GO" id="GO:0016301">
    <property type="term" value="F:kinase activity"/>
    <property type="evidence" value="ECO:0007669"/>
    <property type="project" value="UniProtKB-KW"/>
</dbReference>
<evidence type="ECO:0000256" key="2">
    <source>
        <dbReference type="ARBA" id="ARBA00022741"/>
    </source>
</evidence>
<gene>
    <name evidence="6" type="ordered locus">Mesil_1968</name>
</gene>
<dbReference type="PANTHER" id="PTHR12358:SF106">
    <property type="entry name" value="LIPID KINASE YEGS"/>
    <property type="match status" value="1"/>
</dbReference>
<dbReference type="InterPro" id="IPR001206">
    <property type="entry name" value="Diacylglycerol_kinase_cat_dom"/>
</dbReference>
<dbReference type="PROSITE" id="PS50146">
    <property type="entry name" value="DAGK"/>
    <property type="match status" value="1"/>
</dbReference>
<evidence type="ECO:0000259" key="5">
    <source>
        <dbReference type="PROSITE" id="PS50146"/>
    </source>
</evidence>
<dbReference type="Gene3D" id="3.40.50.10330">
    <property type="entry name" value="Probable inorganic polyphosphate/atp-NAD kinase, domain 1"/>
    <property type="match status" value="1"/>
</dbReference>
<dbReference type="EMBL" id="CP002042">
    <property type="protein sequence ID" value="ADH63843.1"/>
    <property type="molecule type" value="Genomic_DNA"/>
</dbReference>
<evidence type="ECO:0000313" key="6">
    <source>
        <dbReference type="EMBL" id="ADH63843.1"/>
    </source>
</evidence>
<evidence type="ECO:0000256" key="1">
    <source>
        <dbReference type="ARBA" id="ARBA00022679"/>
    </source>
</evidence>
<feature type="domain" description="DAGKc" evidence="5">
    <location>
        <begin position="28"/>
        <end position="154"/>
    </location>
</feature>
<reference evidence="6 7" key="1">
    <citation type="journal article" date="2010" name="Stand. Genomic Sci.">
        <title>Complete genome sequence of Meiothermus silvanus type strain (VI-R2).</title>
        <authorList>
            <person name="Sikorski J."/>
            <person name="Tindall B.J."/>
            <person name="Lowry S."/>
            <person name="Lucas S."/>
            <person name="Nolan M."/>
            <person name="Copeland A."/>
            <person name="Glavina Del Rio T."/>
            <person name="Tice H."/>
            <person name="Cheng J.F."/>
            <person name="Han C."/>
            <person name="Pitluck S."/>
            <person name="Liolios K."/>
            <person name="Ivanova N."/>
            <person name="Mavromatis K."/>
            <person name="Mikhailova N."/>
            <person name="Pati A."/>
            <person name="Goodwin L."/>
            <person name="Chen A."/>
            <person name="Palaniappan K."/>
            <person name="Land M."/>
            <person name="Hauser L."/>
            <person name="Chang Y.J."/>
            <person name="Jeffries C.D."/>
            <person name="Rohde M."/>
            <person name="Goker M."/>
            <person name="Woyke T."/>
            <person name="Bristow J."/>
            <person name="Eisen J.A."/>
            <person name="Markowitz V."/>
            <person name="Hugenholtz P."/>
            <person name="Kyrpides N.C."/>
            <person name="Klenk H.P."/>
            <person name="Lapidus A."/>
        </authorList>
    </citation>
    <scope>NUCLEOTIDE SEQUENCE [LARGE SCALE GENOMIC DNA]</scope>
    <source>
        <strain evidence="7">ATCC 700542 / DSM 9946 / VI-R2</strain>
    </source>
</reference>
<evidence type="ECO:0000313" key="7">
    <source>
        <dbReference type="Proteomes" id="UP000001916"/>
    </source>
</evidence>
<dbReference type="SUPFAM" id="SSF111331">
    <property type="entry name" value="NAD kinase/diacylglycerol kinase-like"/>
    <property type="match status" value="1"/>
</dbReference>
<dbReference type="InterPro" id="IPR045540">
    <property type="entry name" value="YegS/DAGK_C"/>
</dbReference>
<dbReference type="HOGENOM" id="CLU_045532_2_2_0"/>
<sequence length="334" mass="34763">MRHSGQVWRQGNAGNGQIGYNRSMNAAGKAERVLVIHNEKSGQGDSGLEEFVLELSHYGLTGELRALHPGVSLEELLQDASSFRAVVAAGGDGTVSAVAHALLGSEVPLLPYPAGTANLVALNLGLPTDPAELAQTLLAGQTQPIDLARLSYTDASGNAVTQGFTVAAGVGFDAQVIADSEALKPRFGVGGYVLSALANANAPVARFALQLDGEPYQAEGIGVLIANFAKMQLGLELAPGANAQDGLLEVVILKTRSAAGLVPELLRQLAEKVGLAAPNVSDRLEIHSVKRVRLESDPPLPVQFDGESVDGSPPLEAWVVPERVRFIVPAAPDA</sequence>
<name>D7BGM7_ALLS1</name>
<dbReference type="eggNOG" id="COG1597">
    <property type="taxonomic scope" value="Bacteria"/>
</dbReference>
<dbReference type="InterPro" id="IPR016064">
    <property type="entry name" value="NAD/diacylglycerol_kinase_sf"/>
</dbReference>
<dbReference type="InterPro" id="IPR050187">
    <property type="entry name" value="Lipid_Phosphate_FormReg"/>
</dbReference>
<dbReference type="Gene3D" id="2.60.200.40">
    <property type="match status" value="1"/>
</dbReference>
<keyword evidence="1" id="KW-0808">Transferase</keyword>
<dbReference type="AlphaFoldDB" id="D7BGM7"/>
<proteinExistence type="predicted"/>
<keyword evidence="7" id="KW-1185">Reference proteome</keyword>
<dbReference type="Pfam" id="PF00781">
    <property type="entry name" value="DAGK_cat"/>
    <property type="match status" value="1"/>
</dbReference>
<dbReference type="STRING" id="526227.Mesil_1968"/>
<dbReference type="InterPro" id="IPR017438">
    <property type="entry name" value="ATP-NAD_kinase_N"/>
</dbReference>
<dbReference type="Proteomes" id="UP000001916">
    <property type="component" value="Chromosome"/>
</dbReference>
<accession>D7BGM7</accession>
<organism evidence="6 7">
    <name type="scientific">Allomeiothermus silvanus (strain ATCC 700542 / DSM 9946 / NBRC 106475 / NCIMB 13440 / VI-R2)</name>
    <name type="common">Thermus silvanus</name>
    <dbReference type="NCBI Taxonomy" id="526227"/>
    <lineage>
        <taxon>Bacteria</taxon>
        <taxon>Thermotogati</taxon>
        <taxon>Deinococcota</taxon>
        <taxon>Deinococci</taxon>
        <taxon>Thermales</taxon>
        <taxon>Thermaceae</taxon>
        <taxon>Allomeiothermus</taxon>
    </lineage>
</organism>
<protein>
    <submittedName>
        <fullName evidence="6">Diacylglycerol kinase catalytic region</fullName>
    </submittedName>
</protein>
<dbReference type="Pfam" id="PF19279">
    <property type="entry name" value="YegS_C"/>
    <property type="match status" value="1"/>
</dbReference>
<evidence type="ECO:0000256" key="4">
    <source>
        <dbReference type="ARBA" id="ARBA00022840"/>
    </source>
</evidence>
<keyword evidence="3 6" id="KW-0418">Kinase</keyword>
<dbReference type="SMART" id="SM00046">
    <property type="entry name" value="DAGKc"/>
    <property type="match status" value="1"/>
</dbReference>
<keyword evidence="2" id="KW-0547">Nucleotide-binding</keyword>
<dbReference type="GO" id="GO:0005524">
    <property type="term" value="F:ATP binding"/>
    <property type="evidence" value="ECO:0007669"/>
    <property type="project" value="UniProtKB-KW"/>
</dbReference>
<dbReference type="OrthoDB" id="3171056at2"/>
<dbReference type="GO" id="GO:0005886">
    <property type="term" value="C:plasma membrane"/>
    <property type="evidence" value="ECO:0007669"/>
    <property type="project" value="TreeGrafter"/>
</dbReference>
<keyword evidence="4" id="KW-0067">ATP-binding</keyword>
<dbReference type="KEGG" id="msv:Mesil_1968"/>
<dbReference type="PANTHER" id="PTHR12358">
    <property type="entry name" value="SPHINGOSINE KINASE"/>
    <property type="match status" value="1"/>
</dbReference>